<feature type="domain" description="DUF6589" evidence="2">
    <location>
        <begin position="436"/>
        <end position="767"/>
    </location>
</feature>
<feature type="region of interest" description="Disordered" evidence="1">
    <location>
        <begin position="1"/>
        <end position="95"/>
    </location>
</feature>
<name>A0ABR3A8R9_9AGAR</name>
<organism evidence="3 4">
    <name type="scientific">Marasmius tenuissimus</name>
    <dbReference type="NCBI Taxonomy" id="585030"/>
    <lineage>
        <taxon>Eukaryota</taxon>
        <taxon>Fungi</taxon>
        <taxon>Dikarya</taxon>
        <taxon>Basidiomycota</taxon>
        <taxon>Agaricomycotina</taxon>
        <taxon>Agaricomycetes</taxon>
        <taxon>Agaricomycetidae</taxon>
        <taxon>Agaricales</taxon>
        <taxon>Marasmiineae</taxon>
        <taxon>Marasmiaceae</taxon>
        <taxon>Marasmius</taxon>
    </lineage>
</organism>
<keyword evidence="4" id="KW-1185">Reference proteome</keyword>
<sequence>MATPPSSPPRSSPTPGQNDSNIQLDLLDPLLSCRLPSKNLPPSSPLSSVPPSPTPIVEADPTTPAAADSSDDPGIVSTDPIVGSPATQKRIRHEKSQAKRATTLAAKKAARAHEAAIAAEEARKRKCQYFHNVLVKLNQEGFTFGELLMHFLDPDNWEGSVRWHQFLAAPGRLEQILDWFVGGQYPPSVRYRTQEWAVKTTCEVVGEEAATITKSGLLKTHNRDINEEFIMSYNLRDYYDELKDGGAGNILRVFEAVAYSQRHPTFTKQRKLRGRVIVTSSVIGCLGERNHFNNLPQRMMSMYLYSNGAQRQLITVLSRLGVCESYPTLTRNETVKPKEGRVVAVRQKPSPNVMDGKRLGILRRLSVSMREQARNLAQTGLMEEIFDNINFQSYVAEQKVGSHTTQENGTCQTIVDLWKAELDSLNTSKLIEAFLQSPPLSLFNIVHNNEEQLLFRHCLVHDIVQVAIDFSGQEKLKSFRVLAEQKQPRSEYKIEVHKTRVYPLPALNIDESTIKGNAEVDEARVKELKLDEIIQFWERGRLIAGDQLSLARLRALQNIRAGQEGDYEALLSHILIPGIFHIKMADMTGFVPTHFGRVGNPSCIAHDNTALNRLPITITSLPSYRICRDIVFVSYYARVLQCLLLVSNKPTLKAYADSVESFQQLQDDAAKVYDRFANTNTVIKLRSERELKGKGHGDVVFENAVLFLRDALYSYELTRAVKAGDSGRVVLVLKIWALSFRGSGRTKYAYEMLHLIHNLTHVWPKEVV</sequence>
<dbReference type="Pfam" id="PF20231">
    <property type="entry name" value="DUF6589"/>
    <property type="match status" value="1"/>
</dbReference>
<reference evidence="3 4" key="1">
    <citation type="submission" date="2024-05" db="EMBL/GenBank/DDBJ databases">
        <title>A draft genome resource for the thread blight pathogen Marasmius tenuissimus strain MS-2.</title>
        <authorList>
            <person name="Yulfo-Soto G.E."/>
            <person name="Baruah I.K."/>
            <person name="Amoako-Attah I."/>
            <person name="Bukari Y."/>
            <person name="Meinhardt L.W."/>
            <person name="Bailey B.A."/>
            <person name="Cohen S.P."/>
        </authorList>
    </citation>
    <scope>NUCLEOTIDE SEQUENCE [LARGE SCALE GENOMIC DNA]</scope>
    <source>
        <strain evidence="3 4">MS-2</strain>
    </source>
</reference>
<protein>
    <recommendedName>
        <fullName evidence="2">DUF6589 domain-containing protein</fullName>
    </recommendedName>
</protein>
<gene>
    <name evidence="3" type="ORF">AAF712_002558</name>
</gene>
<evidence type="ECO:0000313" key="3">
    <source>
        <dbReference type="EMBL" id="KAL0070367.1"/>
    </source>
</evidence>
<comment type="caution">
    <text evidence="3">The sequence shown here is derived from an EMBL/GenBank/DDBJ whole genome shotgun (WGS) entry which is preliminary data.</text>
</comment>
<evidence type="ECO:0000256" key="1">
    <source>
        <dbReference type="SAM" id="MobiDB-lite"/>
    </source>
</evidence>
<proteinExistence type="predicted"/>
<dbReference type="InterPro" id="IPR046496">
    <property type="entry name" value="DUF6589"/>
</dbReference>
<feature type="compositionally biased region" description="Pro residues" evidence="1">
    <location>
        <begin position="1"/>
        <end position="12"/>
    </location>
</feature>
<dbReference type="Proteomes" id="UP001437256">
    <property type="component" value="Unassembled WGS sequence"/>
</dbReference>
<evidence type="ECO:0000259" key="2">
    <source>
        <dbReference type="Pfam" id="PF20231"/>
    </source>
</evidence>
<feature type="compositionally biased region" description="Pro residues" evidence="1">
    <location>
        <begin position="42"/>
        <end position="54"/>
    </location>
</feature>
<evidence type="ECO:0000313" key="4">
    <source>
        <dbReference type="Proteomes" id="UP001437256"/>
    </source>
</evidence>
<dbReference type="EMBL" id="JBBXMP010000007">
    <property type="protein sequence ID" value="KAL0070367.1"/>
    <property type="molecule type" value="Genomic_DNA"/>
</dbReference>
<feature type="compositionally biased region" description="Low complexity" evidence="1">
    <location>
        <begin position="24"/>
        <end position="41"/>
    </location>
</feature>
<accession>A0ABR3A8R9</accession>